<feature type="compositionally biased region" description="Acidic residues" evidence="1">
    <location>
        <begin position="35"/>
        <end position="57"/>
    </location>
</feature>
<keyword evidence="2" id="KW-1185">Reference proteome</keyword>
<dbReference type="KEGG" id="asn:106723032"/>
<evidence type="ECO:0000256" key="1">
    <source>
        <dbReference type="SAM" id="MobiDB-lite"/>
    </source>
</evidence>
<dbReference type="InterPro" id="IPR053819">
    <property type="entry name" value="TEADIR3_omega_loop"/>
</dbReference>
<evidence type="ECO:0000313" key="4">
    <source>
        <dbReference type="RefSeq" id="XP_014381796.1"/>
    </source>
</evidence>
<dbReference type="GeneID" id="106723032"/>
<name>A0A1U8DX22_ALLSI</name>
<dbReference type="OrthoDB" id="10065076at2759"/>
<gene>
    <name evidence="3 4" type="primary">LOC106723032</name>
</gene>
<dbReference type="RefSeq" id="XP_014381796.1">
    <property type="nucleotide sequence ID" value="XM_014526310.2"/>
</dbReference>
<protein>
    <submittedName>
        <fullName evidence="3 4">Uncharacterized protein LOC106723032</fullName>
    </submittedName>
</protein>
<evidence type="ECO:0000313" key="2">
    <source>
        <dbReference type="Proteomes" id="UP000189705"/>
    </source>
</evidence>
<reference evidence="3 4" key="1">
    <citation type="submission" date="2025-04" db="UniProtKB">
        <authorList>
            <consortium name="RefSeq"/>
        </authorList>
    </citation>
    <scope>IDENTIFICATION</scope>
</reference>
<feature type="region of interest" description="Disordered" evidence="1">
    <location>
        <begin position="23"/>
        <end position="70"/>
    </location>
</feature>
<dbReference type="Proteomes" id="UP000189705">
    <property type="component" value="Unplaced"/>
</dbReference>
<sequence>MAAGVIRNPAEFRLPSSFQHSFLHPAVHQDRDFQELSEEEEDEEEEEEEEEEMEEVESQGSPTAPIPGGERQEVTATASLHDAEMTLQLLRFSELISSDIQRYFGRKDKEEDPDSCNIYEDCFSPQRSGRELYYADLMHIAQSGELDDEDSHSAQVPLGQLDQQVWRSICNKDGGQKLGPLAELFEYGLRQYIKQTVSDSRRLRLEKKYAHIIPMHRRKLPPSFWKEPSPGPASILNTNTPDFSDLLANWTVEPGQELPNASRELAGELGRQAMEADQFNVL</sequence>
<accession>A0A1U8DX22</accession>
<evidence type="ECO:0000313" key="3">
    <source>
        <dbReference type="RefSeq" id="XP_014381795.1"/>
    </source>
</evidence>
<organism evidence="2 3">
    <name type="scientific">Alligator sinensis</name>
    <name type="common">Chinese alligator</name>
    <dbReference type="NCBI Taxonomy" id="38654"/>
    <lineage>
        <taxon>Eukaryota</taxon>
        <taxon>Metazoa</taxon>
        <taxon>Chordata</taxon>
        <taxon>Craniata</taxon>
        <taxon>Vertebrata</taxon>
        <taxon>Euteleostomi</taxon>
        <taxon>Archelosauria</taxon>
        <taxon>Archosauria</taxon>
        <taxon>Crocodylia</taxon>
        <taxon>Alligatoridae</taxon>
        <taxon>Alligatorinae</taxon>
        <taxon>Alligator</taxon>
    </lineage>
</organism>
<dbReference type="AlphaFoldDB" id="A0A1U8DX22"/>
<dbReference type="CTD" id="105371045"/>
<dbReference type="RefSeq" id="XP_014381795.1">
    <property type="nucleotide sequence ID" value="XM_014526309.2"/>
</dbReference>
<proteinExistence type="predicted"/>
<dbReference type="Pfam" id="PF15238">
    <property type="entry name" value="TEADIR3"/>
    <property type="match status" value="1"/>
</dbReference>